<accession>A0A2W1BET8</accession>
<dbReference type="OrthoDB" id="7490359at2759"/>
<feature type="region of interest" description="Disordered" evidence="1">
    <location>
        <begin position="31"/>
        <end position="78"/>
    </location>
</feature>
<dbReference type="EMBL" id="KZ150333">
    <property type="protein sequence ID" value="PZC71340.1"/>
    <property type="molecule type" value="Genomic_DNA"/>
</dbReference>
<feature type="region of interest" description="Disordered" evidence="1">
    <location>
        <begin position="274"/>
        <end position="296"/>
    </location>
</feature>
<organism evidence="2 3">
    <name type="scientific">Helicoverpa armigera</name>
    <name type="common">Cotton bollworm</name>
    <name type="synonym">Heliothis armigera</name>
    <dbReference type="NCBI Taxonomy" id="29058"/>
    <lineage>
        <taxon>Eukaryota</taxon>
        <taxon>Metazoa</taxon>
        <taxon>Ecdysozoa</taxon>
        <taxon>Arthropoda</taxon>
        <taxon>Hexapoda</taxon>
        <taxon>Insecta</taxon>
        <taxon>Pterygota</taxon>
        <taxon>Neoptera</taxon>
        <taxon>Endopterygota</taxon>
        <taxon>Lepidoptera</taxon>
        <taxon>Glossata</taxon>
        <taxon>Ditrysia</taxon>
        <taxon>Noctuoidea</taxon>
        <taxon>Noctuidae</taxon>
        <taxon>Heliothinae</taxon>
        <taxon>Helicoverpa</taxon>
    </lineage>
</organism>
<proteinExistence type="predicted"/>
<keyword evidence="3" id="KW-1185">Reference proteome</keyword>
<dbReference type="AlphaFoldDB" id="A0A2W1BET8"/>
<dbReference type="Proteomes" id="UP000249218">
    <property type="component" value="Unassembled WGS sequence"/>
</dbReference>
<evidence type="ECO:0000256" key="1">
    <source>
        <dbReference type="SAM" id="MobiDB-lite"/>
    </source>
</evidence>
<evidence type="ECO:0000313" key="2">
    <source>
        <dbReference type="EMBL" id="PZC71340.1"/>
    </source>
</evidence>
<sequence length="296" mass="33313">MYGLNTWNGLKSFLITVKSQPLEYEGVASIPDNQSVSRENQGLQEAAPSTVNEETDTSATAEVQQSLEKSPDPVEEEADAPVEVKEVCRICLAFNVKMYNIQEHNLCQMLYDITGIKIAEQITFLKENLEILKPTLTVQEVFITTDIAEEPNIKLNLIDDKTVETTHVVIKEKYKDIVKTFCDVETIDNFVPTERSLTMNEDGSVTICENIKEHESTTLHEEDNSNAITKEELTRRVRERLKELKCCNVPDLAKEFGVTTELVQKIIDDAGLKKGYKRKKGSPQNQQGAGKKSKVS</sequence>
<protein>
    <submittedName>
        <fullName evidence="2">Uncharacterized protein</fullName>
    </submittedName>
</protein>
<gene>
    <name evidence="2" type="primary">HaOG213591</name>
    <name evidence="2" type="ORF">B5X24_HaOG213591</name>
</gene>
<feature type="compositionally biased region" description="Polar residues" evidence="1">
    <location>
        <begin position="31"/>
        <end position="68"/>
    </location>
</feature>
<reference evidence="2 3" key="1">
    <citation type="journal article" date="2017" name="BMC Biol.">
        <title>Genomic innovations, transcriptional plasticity and gene loss underlying the evolution and divergence of two highly polyphagous and invasive Helicoverpa pest species.</title>
        <authorList>
            <person name="Pearce S.L."/>
            <person name="Clarke D.F."/>
            <person name="East P.D."/>
            <person name="Elfekih S."/>
            <person name="Gordon K.H."/>
            <person name="Jermiin L.S."/>
            <person name="McGaughran A."/>
            <person name="Oakeshott J.G."/>
            <person name="Papanikolaou A."/>
            <person name="Perera O.P."/>
            <person name="Rane R.V."/>
            <person name="Richards S."/>
            <person name="Tay W.T."/>
            <person name="Walsh T.K."/>
            <person name="Anderson A."/>
            <person name="Anderson C.J."/>
            <person name="Asgari S."/>
            <person name="Board P.G."/>
            <person name="Bretschneider A."/>
            <person name="Campbell P.M."/>
            <person name="Chertemps T."/>
            <person name="Christeller J.T."/>
            <person name="Coppin C.W."/>
            <person name="Downes S.J."/>
            <person name="Duan G."/>
            <person name="Farnsworth C.A."/>
            <person name="Good R.T."/>
            <person name="Han L.B."/>
            <person name="Han Y.C."/>
            <person name="Hatje K."/>
            <person name="Horne I."/>
            <person name="Huang Y.P."/>
            <person name="Hughes D.S."/>
            <person name="Jacquin-Joly E."/>
            <person name="James W."/>
            <person name="Jhangiani S."/>
            <person name="Kollmar M."/>
            <person name="Kuwar S.S."/>
            <person name="Li S."/>
            <person name="Liu N.Y."/>
            <person name="Maibeche M.T."/>
            <person name="Miller J.R."/>
            <person name="Montagne N."/>
            <person name="Perry T."/>
            <person name="Qu J."/>
            <person name="Song S.V."/>
            <person name="Sutton G.G."/>
            <person name="Vogel H."/>
            <person name="Walenz B.P."/>
            <person name="Xu W."/>
            <person name="Zhang H.J."/>
            <person name="Zou Z."/>
            <person name="Batterham P."/>
            <person name="Edwards O.R."/>
            <person name="Feyereisen R."/>
            <person name="Gibbs R.A."/>
            <person name="Heckel D.G."/>
            <person name="McGrath A."/>
            <person name="Robin C."/>
            <person name="Scherer S.E."/>
            <person name="Worley K.C."/>
            <person name="Wu Y.D."/>
        </authorList>
    </citation>
    <scope>NUCLEOTIDE SEQUENCE [LARGE SCALE GENOMIC DNA]</scope>
    <source>
        <strain evidence="2">Harm_GR_Male_#8</strain>
        <tissue evidence="2">Whole organism</tissue>
    </source>
</reference>
<name>A0A2W1BET8_HELAM</name>
<evidence type="ECO:0000313" key="3">
    <source>
        <dbReference type="Proteomes" id="UP000249218"/>
    </source>
</evidence>